<evidence type="ECO:0000313" key="5">
    <source>
        <dbReference type="Proteomes" id="UP001293593"/>
    </source>
</evidence>
<dbReference type="EMBL" id="JAWXYG010000014">
    <property type="protein sequence ID" value="KAK4254228.1"/>
    <property type="molecule type" value="Genomic_DNA"/>
</dbReference>
<name>A0AAE1M9B3_9FABA</name>
<dbReference type="Pfam" id="PF14111">
    <property type="entry name" value="DUF4283"/>
    <property type="match status" value="1"/>
</dbReference>
<dbReference type="Pfam" id="PF14392">
    <property type="entry name" value="zf-CCHC_4"/>
    <property type="match status" value="1"/>
</dbReference>
<evidence type="ECO:0000259" key="3">
    <source>
        <dbReference type="PROSITE" id="PS50158"/>
    </source>
</evidence>
<dbReference type="InterPro" id="IPR001878">
    <property type="entry name" value="Znf_CCHC"/>
</dbReference>
<proteinExistence type="predicted"/>
<dbReference type="PROSITE" id="PS50158">
    <property type="entry name" value="ZF_CCHC"/>
    <property type="match status" value="1"/>
</dbReference>
<evidence type="ECO:0000313" key="4">
    <source>
        <dbReference type="EMBL" id="KAK4254228.1"/>
    </source>
</evidence>
<accession>A0AAE1M9B3</accession>
<evidence type="ECO:0000256" key="2">
    <source>
        <dbReference type="SAM" id="MobiDB-lite"/>
    </source>
</evidence>
<dbReference type="GO" id="GO:0003676">
    <property type="term" value="F:nucleic acid binding"/>
    <property type="evidence" value="ECO:0007669"/>
    <property type="project" value="InterPro"/>
</dbReference>
<organism evidence="4 5">
    <name type="scientific">Acacia crassicarpa</name>
    <name type="common">northern wattle</name>
    <dbReference type="NCBI Taxonomy" id="499986"/>
    <lineage>
        <taxon>Eukaryota</taxon>
        <taxon>Viridiplantae</taxon>
        <taxon>Streptophyta</taxon>
        <taxon>Embryophyta</taxon>
        <taxon>Tracheophyta</taxon>
        <taxon>Spermatophyta</taxon>
        <taxon>Magnoliopsida</taxon>
        <taxon>eudicotyledons</taxon>
        <taxon>Gunneridae</taxon>
        <taxon>Pentapetalae</taxon>
        <taxon>rosids</taxon>
        <taxon>fabids</taxon>
        <taxon>Fabales</taxon>
        <taxon>Fabaceae</taxon>
        <taxon>Caesalpinioideae</taxon>
        <taxon>mimosoid clade</taxon>
        <taxon>Acacieae</taxon>
        <taxon>Acacia</taxon>
    </lineage>
</organism>
<comment type="caution">
    <text evidence="4">The sequence shown here is derived from an EMBL/GenBank/DDBJ whole genome shotgun (WGS) entry which is preliminary data.</text>
</comment>
<protein>
    <recommendedName>
        <fullName evidence="3">CCHC-type domain-containing protein</fullName>
    </recommendedName>
</protein>
<dbReference type="AlphaFoldDB" id="A0AAE1M9B3"/>
<dbReference type="InterPro" id="IPR025836">
    <property type="entry name" value="Zn_knuckle_CX2CX4HX4C"/>
</dbReference>
<dbReference type="InterPro" id="IPR040256">
    <property type="entry name" value="At4g02000-like"/>
</dbReference>
<dbReference type="PANTHER" id="PTHR31286:SF178">
    <property type="entry name" value="DUF4283 DOMAIN-CONTAINING PROTEIN"/>
    <property type="match status" value="1"/>
</dbReference>
<keyword evidence="1" id="KW-0479">Metal-binding</keyword>
<feature type="compositionally biased region" description="Basic and acidic residues" evidence="2">
    <location>
        <begin position="252"/>
        <end position="266"/>
    </location>
</feature>
<keyword evidence="1" id="KW-0863">Zinc-finger</keyword>
<evidence type="ECO:0000256" key="1">
    <source>
        <dbReference type="PROSITE-ProRule" id="PRU00047"/>
    </source>
</evidence>
<feature type="domain" description="CCHC-type" evidence="3">
    <location>
        <begin position="190"/>
        <end position="203"/>
    </location>
</feature>
<dbReference type="GO" id="GO:0008270">
    <property type="term" value="F:zinc ion binding"/>
    <property type="evidence" value="ECO:0007669"/>
    <property type="project" value="UniProtKB-KW"/>
</dbReference>
<dbReference type="PANTHER" id="PTHR31286">
    <property type="entry name" value="GLYCINE-RICH CELL WALL STRUCTURAL PROTEIN 1.8-LIKE"/>
    <property type="match status" value="1"/>
</dbReference>
<keyword evidence="5" id="KW-1185">Reference proteome</keyword>
<sequence>MEGFQISSPLIWKEEESERVLVGKILASKVYTKSATEVILRKAWNLQDGFDVIAISDNAFMFKFTASEEFDRVLRGRPWSINGSLLNLMERTKYKSFEEFDFSRCPVWIQLHNVPMEAMCLENAITIGGYVGEVVLAEDPVYNGRLLRSFLRVRVVLDLRKPLSSGFWLPRPDGQQVWISIRFEKLQNFCYNCGKIGHENKSCGSVKLMSLAHPSEPRFGDWITMNACRSWDEVVTVVNKDWAEAGSAMKRKDEALNRRRNKDNSHGNKMSSSNDENLFVIKVLKSAHVEES</sequence>
<reference evidence="4" key="1">
    <citation type="submission" date="2023-10" db="EMBL/GenBank/DDBJ databases">
        <title>Chromosome-level genome of the transformable northern wattle, Acacia crassicarpa.</title>
        <authorList>
            <person name="Massaro I."/>
            <person name="Sinha N.R."/>
            <person name="Poethig S."/>
            <person name="Leichty A.R."/>
        </authorList>
    </citation>
    <scope>NUCLEOTIDE SEQUENCE</scope>
    <source>
        <strain evidence="4">Acra3RX</strain>
        <tissue evidence="4">Leaf</tissue>
    </source>
</reference>
<dbReference type="InterPro" id="IPR025558">
    <property type="entry name" value="DUF4283"/>
</dbReference>
<gene>
    <name evidence="4" type="ORF">QN277_009635</name>
</gene>
<dbReference type="Proteomes" id="UP001293593">
    <property type="component" value="Unassembled WGS sequence"/>
</dbReference>
<keyword evidence="1" id="KW-0862">Zinc</keyword>
<feature type="region of interest" description="Disordered" evidence="2">
    <location>
        <begin position="252"/>
        <end position="274"/>
    </location>
</feature>